<sequence length="172" mass="17956">MVAADQQIDALAATGVDDAVDQLPVADVGVGDRVIGPAAELLQKQGGLLVQQVTRLCEQGACVAAAQIGLIAQRQQADARTRRAGDGNGFIQQNMAVRIRGNGDQNRMVAHGVPPRDGLASDGANGQRGRIGGGIRLVAVRHPRRAGLGAALRRANRKRPHPRQAVFDGDGV</sequence>
<gene>
    <name evidence="1" type="ORF">ETEE_3303</name>
</gene>
<evidence type="ECO:0000313" key="2">
    <source>
        <dbReference type="Proteomes" id="UP000028681"/>
    </source>
</evidence>
<evidence type="ECO:0000313" key="1">
    <source>
        <dbReference type="EMBL" id="AIJ09727.1"/>
    </source>
</evidence>
<accession>A0A076LST6</accession>
<reference evidence="1 2" key="1">
    <citation type="journal article" date="2012" name="PLoS ONE">
        <title>Edwardsiella comparative phylogenomics reveal the new intra/inter-species taxonomic relationships, virulence evolution and niche adaptation mechanisms.</title>
        <authorList>
            <person name="Yang M."/>
            <person name="Lv Y."/>
            <person name="Xiao J."/>
            <person name="Wu H."/>
            <person name="Zheng H."/>
            <person name="Liu Q."/>
            <person name="Zhang Y."/>
            <person name="Wang Q."/>
        </authorList>
    </citation>
    <scope>NUCLEOTIDE SEQUENCE [LARGE SCALE GENOMIC DNA]</scope>
    <source>
        <strain evidence="2">080813</strain>
    </source>
</reference>
<organism evidence="1 2">
    <name type="scientific">Edwardsiella anguillarum ET080813</name>
    <dbReference type="NCBI Taxonomy" id="667120"/>
    <lineage>
        <taxon>Bacteria</taxon>
        <taxon>Pseudomonadati</taxon>
        <taxon>Pseudomonadota</taxon>
        <taxon>Gammaproteobacteria</taxon>
        <taxon>Enterobacterales</taxon>
        <taxon>Hafniaceae</taxon>
        <taxon>Edwardsiella</taxon>
    </lineage>
</organism>
<dbReference type="AlphaFoldDB" id="A0A076LST6"/>
<name>A0A076LST6_9GAMM</name>
<proteinExistence type="predicted"/>
<protein>
    <submittedName>
        <fullName evidence="1">Uncharacterized protein</fullName>
    </submittedName>
</protein>
<dbReference type="Proteomes" id="UP000028681">
    <property type="component" value="Chromosome"/>
</dbReference>
<dbReference type="HOGENOM" id="CLU_1552884_0_0_6"/>
<dbReference type="KEGG" id="ete:ETEE_3303"/>
<dbReference type="EMBL" id="CP006664">
    <property type="protein sequence ID" value="AIJ09727.1"/>
    <property type="molecule type" value="Genomic_DNA"/>
</dbReference>